<dbReference type="InterPro" id="IPR011852">
    <property type="entry name" value="TRAP_TAXI"/>
</dbReference>
<accession>X1SBG0</accession>
<sequence length="109" mass="12059">EDIEKWGGKVYHAGYGDQATLFKDRHVDAIFENIAIPASAIMEAKIARRIRLLPFPKGLVDYLHETYAFARGKIPEGSYGVVGWDYPSLSSSGTIMVNKNSPSSSIKLK</sequence>
<dbReference type="Pfam" id="PF16868">
    <property type="entry name" value="NMT1_3"/>
    <property type="match status" value="1"/>
</dbReference>
<proteinExistence type="predicted"/>
<dbReference type="SUPFAM" id="SSF53850">
    <property type="entry name" value="Periplasmic binding protein-like II"/>
    <property type="match status" value="1"/>
</dbReference>
<protein>
    <submittedName>
        <fullName evidence="1">Uncharacterized protein</fullName>
    </submittedName>
</protein>
<dbReference type="AlphaFoldDB" id="X1SBG0"/>
<dbReference type="Gene3D" id="3.40.190.10">
    <property type="entry name" value="Periplasmic binding protein-like II"/>
    <property type="match status" value="1"/>
</dbReference>
<dbReference type="EMBL" id="BARW01000478">
    <property type="protein sequence ID" value="GAI65089.1"/>
    <property type="molecule type" value="Genomic_DNA"/>
</dbReference>
<feature type="non-terminal residue" evidence="1">
    <location>
        <position position="1"/>
    </location>
</feature>
<organism evidence="1">
    <name type="scientific">marine sediment metagenome</name>
    <dbReference type="NCBI Taxonomy" id="412755"/>
    <lineage>
        <taxon>unclassified sequences</taxon>
        <taxon>metagenomes</taxon>
        <taxon>ecological metagenomes</taxon>
    </lineage>
</organism>
<comment type="caution">
    <text evidence="1">The sequence shown here is derived from an EMBL/GenBank/DDBJ whole genome shotgun (WGS) entry which is preliminary data.</text>
</comment>
<evidence type="ECO:0000313" key="1">
    <source>
        <dbReference type="EMBL" id="GAI65089.1"/>
    </source>
</evidence>
<gene>
    <name evidence="1" type="ORF">S12H4_02086</name>
</gene>
<reference evidence="1" key="1">
    <citation type="journal article" date="2014" name="Front. Microbiol.">
        <title>High frequency of phylogenetically diverse reductive dehalogenase-homologous genes in deep subseafloor sedimentary metagenomes.</title>
        <authorList>
            <person name="Kawai M."/>
            <person name="Futagami T."/>
            <person name="Toyoda A."/>
            <person name="Takaki Y."/>
            <person name="Nishi S."/>
            <person name="Hori S."/>
            <person name="Arai W."/>
            <person name="Tsubouchi T."/>
            <person name="Morono Y."/>
            <person name="Uchiyama I."/>
            <person name="Ito T."/>
            <person name="Fujiyama A."/>
            <person name="Inagaki F."/>
            <person name="Takami H."/>
        </authorList>
    </citation>
    <scope>NUCLEOTIDE SEQUENCE</scope>
    <source>
        <strain evidence="1">Expedition CK06-06</strain>
    </source>
</reference>
<name>X1SBG0_9ZZZZ</name>